<feature type="coiled-coil region" evidence="1">
    <location>
        <begin position="17"/>
        <end position="44"/>
    </location>
</feature>
<feature type="non-terminal residue" evidence="2">
    <location>
        <position position="63"/>
    </location>
</feature>
<dbReference type="AlphaFoldDB" id="A0A9W4SE70"/>
<gene>
    <name evidence="2" type="ORF">FWILDA_LOCUS2006</name>
</gene>
<keyword evidence="3" id="KW-1185">Reference proteome</keyword>
<dbReference type="EMBL" id="CAMKVN010000213">
    <property type="protein sequence ID" value="CAI2165306.1"/>
    <property type="molecule type" value="Genomic_DNA"/>
</dbReference>
<evidence type="ECO:0000313" key="2">
    <source>
        <dbReference type="EMBL" id="CAI2165306.1"/>
    </source>
</evidence>
<protein>
    <submittedName>
        <fullName evidence="2">1539_t:CDS:1</fullName>
    </submittedName>
</protein>
<proteinExistence type="predicted"/>
<evidence type="ECO:0000313" key="3">
    <source>
        <dbReference type="Proteomes" id="UP001153678"/>
    </source>
</evidence>
<reference evidence="2" key="1">
    <citation type="submission" date="2022-08" db="EMBL/GenBank/DDBJ databases">
        <authorList>
            <person name="Kallberg Y."/>
            <person name="Tangrot J."/>
            <person name="Rosling A."/>
        </authorList>
    </citation>
    <scope>NUCLEOTIDE SEQUENCE</scope>
    <source>
        <strain evidence="2">Wild A</strain>
    </source>
</reference>
<organism evidence="2 3">
    <name type="scientific">Funneliformis geosporum</name>
    <dbReference type="NCBI Taxonomy" id="1117311"/>
    <lineage>
        <taxon>Eukaryota</taxon>
        <taxon>Fungi</taxon>
        <taxon>Fungi incertae sedis</taxon>
        <taxon>Mucoromycota</taxon>
        <taxon>Glomeromycotina</taxon>
        <taxon>Glomeromycetes</taxon>
        <taxon>Glomerales</taxon>
        <taxon>Glomeraceae</taxon>
        <taxon>Funneliformis</taxon>
    </lineage>
</organism>
<accession>A0A9W4SE70</accession>
<dbReference type="Proteomes" id="UP001153678">
    <property type="component" value="Unassembled WGS sequence"/>
</dbReference>
<comment type="caution">
    <text evidence="2">The sequence shown here is derived from an EMBL/GenBank/DDBJ whole genome shotgun (WGS) entry which is preliminary data.</text>
</comment>
<evidence type="ECO:0000256" key="1">
    <source>
        <dbReference type="SAM" id="Coils"/>
    </source>
</evidence>
<keyword evidence="1" id="KW-0175">Coiled coil</keyword>
<sequence>LESNVYALKWEDLYCIFKELERKLKKTEENIKALNLLNVRIKRRNLSIDITSELNLNRTSEKL</sequence>
<name>A0A9W4SE70_9GLOM</name>